<evidence type="ECO:0000256" key="7">
    <source>
        <dbReference type="ARBA" id="ARBA00022801"/>
    </source>
</evidence>
<evidence type="ECO:0000256" key="3">
    <source>
        <dbReference type="ARBA" id="ARBA00004155"/>
    </source>
</evidence>
<evidence type="ECO:0000256" key="4">
    <source>
        <dbReference type="ARBA" id="ARBA00012936"/>
    </source>
</evidence>
<keyword evidence="8 11" id="KW-1133">Transmembrane helix</keyword>
<dbReference type="GO" id="GO:0005886">
    <property type="term" value="C:plasma membrane"/>
    <property type="evidence" value="ECO:0007669"/>
    <property type="project" value="TreeGrafter"/>
</dbReference>
<keyword evidence="14" id="KW-1185">Reference proteome</keyword>
<dbReference type="GO" id="GO:0005765">
    <property type="term" value="C:lysosomal membrane"/>
    <property type="evidence" value="ECO:0007669"/>
    <property type="project" value="UniProtKB-SubCell"/>
</dbReference>
<evidence type="ECO:0000256" key="6">
    <source>
        <dbReference type="ARBA" id="ARBA00022753"/>
    </source>
</evidence>
<gene>
    <name evidence="13" type="ORF">OSB1V03_LOCUS11273</name>
</gene>
<dbReference type="EMBL" id="OC863224">
    <property type="protein sequence ID" value="CAD7630862.1"/>
    <property type="molecule type" value="Genomic_DNA"/>
</dbReference>
<keyword evidence="5 11" id="KW-0812">Transmembrane</keyword>
<keyword evidence="9 11" id="KW-0472">Membrane</keyword>
<keyword evidence="6 11" id="KW-0967">Endosome</keyword>
<dbReference type="Pfam" id="PF09788">
    <property type="entry name" value="Tmemb_55A"/>
    <property type="match status" value="1"/>
</dbReference>
<keyword evidence="10 11" id="KW-0458">Lysosome</keyword>
<dbReference type="EMBL" id="CAJPIZ010008649">
    <property type="protein sequence ID" value="CAG2111292.1"/>
    <property type="molecule type" value="Genomic_DNA"/>
</dbReference>
<accession>A0A7R9Q3G8</accession>
<keyword evidence="7 11" id="KW-0378">Hydrolase</keyword>
<organism evidence="13">
    <name type="scientific">Medioppia subpectinata</name>
    <dbReference type="NCBI Taxonomy" id="1979941"/>
    <lineage>
        <taxon>Eukaryota</taxon>
        <taxon>Metazoa</taxon>
        <taxon>Ecdysozoa</taxon>
        <taxon>Arthropoda</taxon>
        <taxon>Chelicerata</taxon>
        <taxon>Arachnida</taxon>
        <taxon>Acari</taxon>
        <taxon>Acariformes</taxon>
        <taxon>Sarcoptiformes</taxon>
        <taxon>Oribatida</taxon>
        <taxon>Brachypylina</taxon>
        <taxon>Oppioidea</taxon>
        <taxon>Oppiidae</taxon>
        <taxon>Medioppia</taxon>
    </lineage>
</organism>
<evidence type="ECO:0000256" key="9">
    <source>
        <dbReference type="ARBA" id="ARBA00023136"/>
    </source>
</evidence>
<dbReference type="EC" id="3.1.3.78" evidence="4 11"/>
<evidence type="ECO:0000313" key="13">
    <source>
        <dbReference type="EMBL" id="CAD7630862.1"/>
    </source>
</evidence>
<feature type="compositionally biased region" description="Basic and acidic residues" evidence="12">
    <location>
        <begin position="1"/>
        <end position="11"/>
    </location>
</feature>
<evidence type="ECO:0000313" key="14">
    <source>
        <dbReference type="Proteomes" id="UP000759131"/>
    </source>
</evidence>
<feature type="transmembrane region" description="Helical" evidence="11">
    <location>
        <begin position="252"/>
        <end position="269"/>
    </location>
</feature>
<feature type="transmembrane region" description="Helical" evidence="11">
    <location>
        <begin position="222"/>
        <end position="246"/>
    </location>
</feature>
<protein>
    <recommendedName>
        <fullName evidence="4 11">Phosphatidylinositol-4,5-bisphosphate 4-phosphatase</fullName>
        <ecNumber evidence="4 11">3.1.3.78</ecNumber>
    </recommendedName>
</protein>
<dbReference type="InterPro" id="IPR019178">
    <property type="entry name" value="PtdIns-P2-Ptase"/>
</dbReference>
<sequence>MSFAKPSEERTPLIGGDFYSVSGPNGPNASSGASTSSAAAYSAPNGHFPTTANGSPYNESYVTVPSIGPDELPPPYTAVTGGLPVMVACRVCGSMIDITGKREQHVVKCDNCNEATPIKSAPTGKKYVRCPCNCLLVCKASAQRIACPRPQCKRIINLSVNQVVMNTTNPSSMAPVPGMCRVICGHCHESFLFNTLQNNLARCPHCRKLSSVGREFARTRGVVFLIFGSIFLLVSLAVLFGTLSMVRNGSRGLIALDVILSLICFLLIVRSIHYLTMKTSLIDSNSN</sequence>
<dbReference type="GO" id="GO:0034597">
    <property type="term" value="F:phosphatidylinositol-4,5-bisphosphate 4-phosphatase activity"/>
    <property type="evidence" value="ECO:0007669"/>
    <property type="project" value="UniProtKB-EC"/>
</dbReference>
<feature type="region of interest" description="Disordered" evidence="12">
    <location>
        <begin position="1"/>
        <end position="36"/>
    </location>
</feature>
<comment type="catalytic activity">
    <reaction evidence="1 11">
        <text>a 1,2-diacyl-sn-glycero-3-phospho-(1D-myo-inositol-4,5-bisphosphate) + H2O = a 1,2-diacyl-sn-glycero-3-phospho-(1D-myo-inositol-5-phosphate) + phosphate</text>
        <dbReference type="Rhea" id="RHEA:25674"/>
        <dbReference type="ChEBI" id="CHEBI:15377"/>
        <dbReference type="ChEBI" id="CHEBI:43474"/>
        <dbReference type="ChEBI" id="CHEBI:57795"/>
        <dbReference type="ChEBI" id="CHEBI:58456"/>
        <dbReference type="EC" id="3.1.3.78"/>
    </reaction>
</comment>
<evidence type="ECO:0000256" key="1">
    <source>
        <dbReference type="ARBA" id="ARBA00001261"/>
    </source>
</evidence>
<comment type="subcellular location">
    <subcellularLocation>
        <location evidence="2 11">Late endosome membrane</location>
        <topology evidence="2 11">Multi-pass membrane protein</topology>
    </subcellularLocation>
    <subcellularLocation>
        <location evidence="3 11">Lysosome membrane</location>
        <topology evidence="3 11">Multi-pass membrane protein</topology>
    </subcellularLocation>
</comment>
<reference evidence="13" key="1">
    <citation type="submission" date="2020-11" db="EMBL/GenBank/DDBJ databases">
        <authorList>
            <person name="Tran Van P."/>
        </authorList>
    </citation>
    <scope>NUCLEOTIDE SEQUENCE</scope>
</reference>
<evidence type="ECO:0000256" key="11">
    <source>
        <dbReference type="RuleBase" id="RU365008"/>
    </source>
</evidence>
<evidence type="ECO:0000256" key="5">
    <source>
        <dbReference type="ARBA" id="ARBA00022692"/>
    </source>
</evidence>
<dbReference type="PANTHER" id="PTHR21014:SF6">
    <property type="entry name" value="PHOSPHATIDYLINOSITOL-4,5-BISPHOSPHATE 4-PHOSPHATASE"/>
    <property type="match status" value="1"/>
</dbReference>
<evidence type="ECO:0000256" key="12">
    <source>
        <dbReference type="SAM" id="MobiDB-lite"/>
    </source>
</evidence>
<name>A0A7R9Q3G8_9ACAR</name>
<comment type="function">
    <text evidence="11">Catalyzes the hydrolysis of phosphatidylinositol-4,5-bisphosphate (PtdIns-4,5-P2) to phosphatidylinositol-4-phosphate (PtdIns-4-P).</text>
</comment>
<dbReference type="GO" id="GO:0046856">
    <property type="term" value="P:phosphatidylinositol dephosphorylation"/>
    <property type="evidence" value="ECO:0007669"/>
    <property type="project" value="InterPro"/>
</dbReference>
<evidence type="ECO:0000256" key="8">
    <source>
        <dbReference type="ARBA" id="ARBA00022989"/>
    </source>
</evidence>
<dbReference type="AlphaFoldDB" id="A0A7R9Q3G8"/>
<dbReference type="GO" id="GO:0030670">
    <property type="term" value="C:phagocytic vesicle membrane"/>
    <property type="evidence" value="ECO:0007669"/>
    <property type="project" value="TreeGrafter"/>
</dbReference>
<dbReference type="OrthoDB" id="9939933at2759"/>
<dbReference type="PANTHER" id="PTHR21014">
    <property type="entry name" value="PHOSPHATIDYLINOSITOL-4,5-BISPHOSPHATE 4-PHOSPHATASE"/>
    <property type="match status" value="1"/>
</dbReference>
<proteinExistence type="predicted"/>
<evidence type="ECO:0000256" key="2">
    <source>
        <dbReference type="ARBA" id="ARBA00004107"/>
    </source>
</evidence>
<dbReference type="Proteomes" id="UP000759131">
    <property type="component" value="Unassembled WGS sequence"/>
</dbReference>
<evidence type="ECO:0000256" key="10">
    <source>
        <dbReference type="ARBA" id="ARBA00023228"/>
    </source>
</evidence>
<dbReference type="GO" id="GO:0031902">
    <property type="term" value="C:late endosome membrane"/>
    <property type="evidence" value="ECO:0007669"/>
    <property type="project" value="UniProtKB-SubCell"/>
</dbReference>